<dbReference type="Proteomes" id="UP001642409">
    <property type="component" value="Unassembled WGS sequence"/>
</dbReference>
<keyword evidence="1" id="KW-0812">Transmembrane</keyword>
<reference evidence="2 3" key="1">
    <citation type="submission" date="2024-07" db="EMBL/GenBank/DDBJ databases">
        <authorList>
            <person name="Akdeniz Z."/>
        </authorList>
    </citation>
    <scope>NUCLEOTIDE SEQUENCE [LARGE SCALE GENOMIC DNA]</scope>
</reference>
<dbReference type="EMBL" id="CAXDID020000064">
    <property type="protein sequence ID" value="CAL6011327.1"/>
    <property type="molecule type" value="Genomic_DNA"/>
</dbReference>
<keyword evidence="1" id="KW-1133">Transmembrane helix</keyword>
<feature type="transmembrane region" description="Helical" evidence="1">
    <location>
        <begin position="34"/>
        <end position="57"/>
    </location>
</feature>
<sequence>MSMECYNYYWDCQNYKCKYYANLQQYCYYVVDNIWLWLWLIIVVISFITCSICCCYINKIKYQRIVQFDTSKLRLSAQNSKYSSMLTIPTEYSENSTSNTPDIYSYIFSQASLLTNDNDPNYDTLFTELPTLQ</sequence>
<comment type="caution">
    <text evidence="2">The sequence shown here is derived from an EMBL/GenBank/DDBJ whole genome shotgun (WGS) entry which is preliminary data.</text>
</comment>
<organism evidence="2 3">
    <name type="scientific">Hexamita inflata</name>
    <dbReference type="NCBI Taxonomy" id="28002"/>
    <lineage>
        <taxon>Eukaryota</taxon>
        <taxon>Metamonada</taxon>
        <taxon>Diplomonadida</taxon>
        <taxon>Hexamitidae</taxon>
        <taxon>Hexamitinae</taxon>
        <taxon>Hexamita</taxon>
    </lineage>
</organism>
<accession>A0ABP1IA96</accession>
<keyword evidence="1" id="KW-0472">Membrane</keyword>
<keyword evidence="3" id="KW-1185">Reference proteome</keyword>
<gene>
    <name evidence="2" type="ORF">HINF_LOCUS22705</name>
</gene>
<protein>
    <submittedName>
        <fullName evidence="2">Hypothetical_protein</fullName>
    </submittedName>
</protein>
<proteinExistence type="predicted"/>
<evidence type="ECO:0000256" key="1">
    <source>
        <dbReference type="SAM" id="Phobius"/>
    </source>
</evidence>
<evidence type="ECO:0000313" key="3">
    <source>
        <dbReference type="Proteomes" id="UP001642409"/>
    </source>
</evidence>
<name>A0ABP1IA96_9EUKA</name>
<evidence type="ECO:0000313" key="2">
    <source>
        <dbReference type="EMBL" id="CAL6011327.1"/>
    </source>
</evidence>